<evidence type="ECO:0000256" key="1">
    <source>
        <dbReference type="ARBA" id="ARBA00007613"/>
    </source>
</evidence>
<comment type="similarity">
    <text evidence="1 2">Belongs to the outer membrane factor (OMF) (TC 1.B.17) family.</text>
</comment>
<comment type="subcellular location">
    <subcellularLocation>
        <location evidence="2">Cell membrane</location>
        <topology evidence="2">Lipid-anchor</topology>
    </subcellularLocation>
</comment>
<dbReference type="Proteomes" id="UP001325479">
    <property type="component" value="Chromosome"/>
</dbReference>
<gene>
    <name evidence="4" type="ORF">U0042_14825</name>
</gene>
<keyword evidence="2" id="KW-0449">Lipoprotein</keyword>
<evidence type="ECO:0000256" key="2">
    <source>
        <dbReference type="RuleBase" id="RU362097"/>
    </source>
</evidence>
<proteinExistence type="inferred from homology"/>
<dbReference type="Pfam" id="PF02321">
    <property type="entry name" value="OEP"/>
    <property type="match status" value="2"/>
</dbReference>
<evidence type="ECO:0000256" key="3">
    <source>
        <dbReference type="SAM" id="MobiDB-lite"/>
    </source>
</evidence>
<dbReference type="RefSeq" id="WP_114810141.1">
    <property type="nucleotide sequence ID" value="NZ_CP139965.1"/>
</dbReference>
<feature type="compositionally biased region" description="Low complexity" evidence="3">
    <location>
        <begin position="114"/>
        <end position="150"/>
    </location>
</feature>
<keyword evidence="5" id="KW-1185">Reference proteome</keyword>
<organism evidence="4 5">
    <name type="scientific">Paraburkholderia kururiensis</name>
    <dbReference type="NCBI Taxonomy" id="984307"/>
    <lineage>
        <taxon>Bacteria</taxon>
        <taxon>Pseudomonadati</taxon>
        <taxon>Pseudomonadota</taxon>
        <taxon>Betaproteobacteria</taxon>
        <taxon>Burkholderiales</taxon>
        <taxon>Burkholderiaceae</taxon>
        <taxon>Paraburkholderia</taxon>
    </lineage>
</organism>
<dbReference type="PROSITE" id="PS51257">
    <property type="entry name" value="PROKAR_LIPOPROTEIN"/>
    <property type="match status" value="1"/>
</dbReference>
<dbReference type="InterPro" id="IPR003423">
    <property type="entry name" value="OMP_efflux"/>
</dbReference>
<accession>A0ABZ0WTZ5</accession>
<keyword evidence="2" id="KW-0812">Transmembrane</keyword>
<keyword evidence="2" id="KW-1134">Transmembrane beta strand</keyword>
<dbReference type="Gene3D" id="2.20.200.10">
    <property type="entry name" value="Outer membrane efflux proteins (OEP)"/>
    <property type="match status" value="1"/>
</dbReference>
<evidence type="ECO:0000313" key="5">
    <source>
        <dbReference type="Proteomes" id="UP001325479"/>
    </source>
</evidence>
<dbReference type="Gene3D" id="1.20.1600.10">
    <property type="entry name" value="Outer membrane efflux proteins (OEP)"/>
    <property type="match status" value="1"/>
</dbReference>
<dbReference type="PANTHER" id="PTHR30203">
    <property type="entry name" value="OUTER MEMBRANE CATION EFFLUX PROTEIN"/>
    <property type="match status" value="1"/>
</dbReference>
<dbReference type="PANTHER" id="PTHR30203:SF25">
    <property type="entry name" value="OUTER MEMBRANE PROTEIN-RELATED"/>
    <property type="match status" value="1"/>
</dbReference>
<evidence type="ECO:0000313" key="4">
    <source>
        <dbReference type="EMBL" id="WQD80842.1"/>
    </source>
</evidence>
<sequence>MKAIPSNVMNAAATHRARKAAALASALVLASCAVGPDYQPPDVPVPERWAGISSMTPASQPQLAQWWTRLNDPLLDALIDEAVAGNLDVATARAKVREARAVYRQTAGASWPALRGSLSETRSGGSGRTLSGASNAGSSNASTNSNTNGNAGTGSTGDLFQAGFDASWELDVFGANRRAAQAAKYGIDAAQWGLGATLLTLIGDVASSYVQARGYQARLALARDTAASQEETARITRLKFEAGATSGLDAANAAGAAQSTRAAIPAFEAAYAQTVHSLSVLTGQPPEALLERMKQPRVLPTPTLPVSLGVPADVLLARPDVRAAERRYAQSTAKVGQAEAARYPSVSLTGSVVTSATRPGDLGQRSSIGWSFGPSLTVPLFNGGRLKAGVEIAQAERDQSFIAWRAAVLNALKDVEGASVALYQESERTAALRESVASYRTATDLARMLYRAGSTSFLDVLTAERSLYLAEDALIQSRVLFTTYYVALNKALGGGWNGHIDTSVPEVTDTHTGPHFDTTRD</sequence>
<feature type="region of interest" description="Disordered" evidence="3">
    <location>
        <begin position="114"/>
        <end position="154"/>
    </location>
</feature>
<dbReference type="NCBIfam" id="TIGR01845">
    <property type="entry name" value="outer_NodT"/>
    <property type="match status" value="1"/>
</dbReference>
<dbReference type="EMBL" id="CP139965">
    <property type="protein sequence ID" value="WQD80842.1"/>
    <property type="molecule type" value="Genomic_DNA"/>
</dbReference>
<protein>
    <submittedName>
        <fullName evidence="4">Efflux transporter outer membrane subunit</fullName>
    </submittedName>
</protein>
<reference evidence="4 5" key="1">
    <citation type="submission" date="2023-12" db="EMBL/GenBank/DDBJ databases">
        <title>Genome sequencing and assembly of bacterial species from a model synthetic community.</title>
        <authorList>
            <person name="Hogle S.L."/>
        </authorList>
    </citation>
    <scope>NUCLEOTIDE SEQUENCE [LARGE SCALE GENOMIC DNA]</scope>
    <source>
        <strain evidence="4 5">HAMBI 2494</strain>
    </source>
</reference>
<keyword evidence="2" id="KW-0564">Palmitate</keyword>
<keyword evidence="2" id="KW-0472">Membrane</keyword>
<dbReference type="SUPFAM" id="SSF56954">
    <property type="entry name" value="Outer membrane efflux proteins (OEP)"/>
    <property type="match status" value="1"/>
</dbReference>
<dbReference type="InterPro" id="IPR010131">
    <property type="entry name" value="MdtP/NodT-like"/>
</dbReference>
<name>A0ABZ0WTZ5_9BURK</name>